<dbReference type="AlphaFoldDB" id="A0A834SRE5"/>
<dbReference type="Proteomes" id="UP000634136">
    <property type="component" value="Unassembled WGS sequence"/>
</dbReference>
<evidence type="ECO:0000313" key="2">
    <source>
        <dbReference type="Proteomes" id="UP000634136"/>
    </source>
</evidence>
<comment type="caution">
    <text evidence="1">The sequence shown here is derived from an EMBL/GenBank/DDBJ whole genome shotgun (WGS) entry which is preliminary data.</text>
</comment>
<sequence length="60" mass="6146">MARSSATSAAARVVVVGISSLGLAAGVMARLLVALAMANGATMEVEVERDCGRRRKEGVE</sequence>
<protein>
    <submittedName>
        <fullName evidence="1">Uncharacterized protein</fullName>
    </submittedName>
</protein>
<gene>
    <name evidence="1" type="ORF">G2W53_034929</name>
</gene>
<dbReference type="EMBL" id="JAAIUW010000011">
    <property type="protein sequence ID" value="KAF7808186.1"/>
    <property type="molecule type" value="Genomic_DNA"/>
</dbReference>
<evidence type="ECO:0000313" key="1">
    <source>
        <dbReference type="EMBL" id="KAF7808186.1"/>
    </source>
</evidence>
<accession>A0A834SRE5</accession>
<reference evidence="1" key="1">
    <citation type="submission" date="2020-09" db="EMBL/GenBank/DDBJ databases">
        <title>Genome-Enabled Discovery of Anthraquinone Biosynthesis in Senna tora.</title>
        <authorList>
            <person name="Kang S.-H."/>
            <person name="Pandey R.P."/>
            <person name="Lee C.-M."/>
            <person name="Sim J.-S."/>
            <person name="Jeong J.-T."/>
            <person name="Choi B.-S."/>
            <person name="Jung M."/>
            <person name="Ginzburg D."/>
            <person name="Zhao K."/>
            <person name="Won S.Y."/>
            <person name="Oh T.-J."/>
            <person name="Yu Y."/>
            <person name="Kim N.-H."/>
            <person name="Lee O.R."/>
            <person name="Lee T.-H."/>
            <person name="Bashyal P."/>
            <person name="Kim T.-S."/>
            <person name="Lee W.-H."/>
            <person name="Kawkins C."/>
            <person name="Kim C.-K."/>
            <person name="Kim J.S."/>
            <person name="Ahn B.O."/>
            <person name="Rhee S.Y."/>
            <person name="Sohng J.K."/>
        </authorList>
    </citation>
    <scope>NUCLEOTIDE SEQUENCE</scope>
    <source>
        <tissue evidence="1">Leaf</tissue>
    </source>
</reference>
<organism evidence="1 2">
    <name type="scientific">Senna tora</name>
    <dbReference type="NCBI Taxonomy" id="362788"/>
    <lineage>
        <taxon>Eukaryota</taxon>
        <taxon>Viridiplantae</taxon>
        <taxon>Streptophyta</taxon>
        <taxon>Embryophyta</taxon>
        <taxon>Tracheophyta</taxon>
        <taxon>Spermatophyta</taxon>
        <taxon>Magnoliopsida</taxon>
        <taxon>eudicotyledons</taxon>
        <taxon>Gunneridae</taxon>
        <taxon>Pentapetalae</taxon>
        <taxon>rosids</taxon>
        <taxon>fabids</taxon>
        <taxon>Fabales</taxon>
        <taxon>Fabaceae</taxon>
        <taxon>Caesalpinioideae</taxon>
        <taxon>Cassia clade</taxon>
        <taxon>Senna</taxon>
    </lineage>
</organism>
<name>A0A834SRE5_9FABA</name>
<proteinExistence type="predicted"/>
<keyword evidence="2" id="KW-1185">Reference proteome</keyword>